<keyword evidence="6 12" id="KW-0067">ATP-binding</keyword>
<name>A0A927C3U8_9GAMM</name>
<dbReference type="PROSITE" id="PS51866">
    <property type="entry name" value="MOP"/>
    <property type="match status" value="1"/>
</dbReference>
<feature type="domain" description="ABC transporter" evidence="10">
    <location>
        <begin position="4"/>
        <end position="246"/>
    </location>
</feature>
<dbReference type="Pfam" id="PF03459">
    <property type="entry name" value="TOBE"/>
    <property type="match status" value="1"/>
</dbReference>
<dbReference type="PANTHER" id="PTHR43514:SF10">
    <property type="entry name" value="MOLYBDENUM IMPORT ATP-BINDING PROTEIN MODC 2"/>
    <property type="match status" value="1"/>
</dbReference>
<evidence type="ECO:0000313" key="13">
    <source>
        <dbReference type="Proteomes" id="UP000610558"/>
    </source>
</evidence>
<evidence type="ECO:0000256" key="2">
    <source>
        <dbReference type="ARBA" id="ARBA00022475"/>
    </source>
</evidence>
<evidence type="ECO:0000256" key="4">
    <source>
        <dbReference type="ARBA" id="ARBA00022519"/>
    </source>
</evidence>
<keyword evidence="5" id="KW-0547">Nucleotide-binding</keyword>
<proteinExistence type="predicted"/>
<dbReference type="GO" id="GO:0140359">
    <property type="term" value="F:ABC-type transporter activity"/>
    <property type="evidence" value="ECO:0007669"/>
    <property type="project" value="InterPro"/>
</dbReference>
<dbReference type="InterPro" id="IPR005116">
    <property type="entry name" value="Transp-assoc_OB_typ1"/>
</dbReference>
<dbReference type="PROSITE" id="PS50893">
    <property type="entry name" value="ABC_TRANSPORTER_2"/>
    <property type="match status" value="1"/>
</dbReference>
<keyword evidence="7" id="KW-1278">Translocase</keyword>
<dbReference type="GO" id="GO:0016020">
    <property type="term" value="C:membrane"/>
    <property type="evidence" value="ECO:0007669"/>
    <property type="project" value="InterPro"/>
</dbReference>
<keyword evidence="2" id="KW-1003">Cell membrane</keyword>
<keyword evidence="1" id="KW-0813">Transport</keyword>
<dbReference type="InterPro" id="IPR004606">
    <property type="entry name" value="Mop_domain"/>
</dbReference>
<evidence type="ECO:0000256" key="3">
    <source>
        <dbReference type="ARBA" id="ARBA00022505"/>
    </source>
</evidence>
<dbReference type="Gene3D" id="2.40.50.100">
    <property type="match status" value="1"/>
</dbReference>
<dbReference type="SUPFAM" id="SSF52540">
    <property type="entry name" value="P-loop containing nucleoside triphosphate hydrolases"/>
    <property type="match status" value="1"/>
</dbReference>
<gene>
    <name evidence="12" type="primary">modC</name>
    <name evidence="12" type="ORF">IB286_09625</name>
</gene>
<dbReference type="InterPro" id="IPR003593">
    <property type="entry name" value="AAA+_ATPase"/>
</dbReference>
<dbReference type="GO" id="GO:0015098">
    <property type="term" value="F:molybdate ion transmembrane transporter activity"/>
    <property type="evidence" value="ECO:0007669"/>
    <property type="project" value="InterPro"/>
</dbReference>
<dbReference type="GO" id="GO:0005524">
    <property type="term" value="F:ATP binding"/>
    <property type="evidence" value="ECO:0007669"/>
    <property type="project" value="UniProtKB-KW"/>
</dbReference>
<dbReference type="AlphaFoldDB" id="A0A927C3U8"/>
<evidence type="ECO:0000259" key="10">
    <source>
        <dbReference type="PROSITE" id="PS50893"/>
    </source>
</evidence>
<dbReference type="Gene3D" id="3.40.50.300">
    <property type="entry name" value="P-loop containing nucleotide triphosphate hydrolases"/>
    <property type="match status" value="1"/>
</dbReference>
<dbReference type="Pfam" id="PF00005">
    <property type="entry name" value="ABC_tran"/>
    <property type="match status" value="1"/>
</dbReference>
<protein>
    <submittedName>
        <fullName evidence="12">Molybdenum ABC transporter ATP-binding protein</fullName>
    </submittedName>
</protein>
<dbReference type="RefSeq" id="WP_190764887.1">
    <property type="nucleotide sequence ID" value="NZ_JACXLD010000004.1"/>
</dbReference>
<dbReference type="GO" id="GO:0016887">
    <property type="term" value="F:ATP hydrolysis activity"/>
    <property type="evidence" value="ECO:0007669"/>
    <property type="project" value="InterPro"/>
</dbReference>
<sequence length="372" mass="40728">MTETQTHEVCLSFDFALQHSAKNKAAEFQLKIKATLPLQGVTAIYGPSGSGKTTLLRCIAGLEPKAKGHCAVAEKIWQDERYTLPTFKRDLAYVSQAPSLFTHLTVAQNLAYGESRRTPGRDQAFYDKVLSTMGIGHLLARMPAQLSGGEEQRVSIARALLTRPQVLLMDEPLSALDQPRKREILPYLEQLAAQFQIAILYVTHSLDELVRLADRVLVLEDGKLIESGSTLAIFNRLESPLQDSDEPSALLDVIAVENHNNGPLMRAEIPGGQQSLWIKAGAETKGKSLRLRVLARDVSIALSNHDDSSILNRLPAIIDAIQLNSATGTAVVTLKVGEQVLFAAITQLSLEKLQLREGISVWAQIKSVAIAR</sequence>
<evidence type="ECO:0000256" key="5">
    <source>
        <dbReference type="ARBA" id="ARBA00022741"/>
    </source>
</evidence>
<keyword evidence="8" id="KW-0472">Membrane</keyword>
<accession>A0A927C3U8</accession>
<comment type="caution">
    <text evidence="12">The sequence shown here is derived from an EMBL/GenBank/DDBJ whole genome shotgun (WGS) entry which is preliminary data.</text>
</comment>
<dbReference type="InterPro" id="IPR008995">
    <property type="entry name" value="Mo/tungstate-bd_C_term_dom"/>
</dbReference>
<keyword evidence="4" id="KW-0997">Cell inner membrane</keyword>
<evidence type="ECO:0000256" key="8">
    <source>
        <dbReference type="ARBA" id="ARBA00023136"/>
    </source>
</evidence>
<reference evidence="12" key="1">
    <citation type="submission" date="2020-09" db="EMBL/GenBank/DDBJ databases">
        <authorList>
            <person name="Yoon J.-W."/>
        </authorList>
    </citation>
    <scope>NUCLEOTIDE SEQUENCE</scope>
    <source>
        <strain evidence="12">KMU-158</strain>
    </source>
</reference>
<dbReference type="SMART" id="SM00382">
    <property type="entry name" value="AAA"/>
    <property type="match status" value="1"/>
</dbReference>
<keyword evidence="13" id="KW-1185">Reference proteome</keyword>
<feature type="domain" description="Mop" evidence="11">
    <location>
        <begin position="307"/>
        <end position="372"/>
    </location>
</feature>
<dbReference type="EMBL" id="JACXLD010000004">
    <property type="protein sequence ID" value="MBD2859266.1"/>
    <property type="molecule type" value="Genomic_DNA"/>
</dbReference>
<evidence type="ECO:0000256" key="6">
    <source>
        <dbReference type="ARBA" id="ARBA00022840"/>
    </source>
</evidence>
<dbReference type="SUPFAM" id="SSF50331">
    <property type="entry name" value="MOP-like"/>
    <property type="match status" value="1"/>
</dbReference>
<dbReference type="InterPro" id="IPR027417">
    <property type="entry name" value="P-loop_NTPase"/>
</dbReference>
<evidence type="ECO:0000256" key="9">
    <source>
        <dbReference type="PROSITE-ProRule" id="PRU01213"/>
    </source>
</evidence>
<dbReference type="Proteomes" id="UP000610558">
    <property type="component" value="Unassembled WGS sequence"/>
</dbReference>
<keyword evidence="3 9" id="KW-0500">Molybdenum</keyword>
<dbReference type="NCBIfam" id="TIGR02142">
    <property type="entry name" value="modC_ABC"/>
    <property type="match status" value="1"/>
</dbReference>
<dbReference type="InterPro" id="IPR011868">
    <property type="entry name" value="ModC_ABC_ATP-bd"/>
</dbReference>
<dbReference type="PANTHER" id="PTHR43514">
    <property type="entry name" value="ABC TRANSPORTER I FAMILY MEMBER 10"/>
    <property type="match status" value="1"/>
</dbReference>
<evidence type="ECO:0000313" key="12">
    <source>
        <dbReference type="EMBL" id="MBD2859266.1"/>
    </source>
</evidence>
<dbReference type="InterPro" id="IPR050334">
    <property type="entry name" value="Molybdenum_import_ModC"/>
</dbReference>
<organism evidence="12 13">
    <name type="scientific">Spongiibacter pelagi</name>
    <dbReference type="NCBI Taxonomy" id="2760804"/>
    <lineage>
        <taxon>Bacteria</taxon>
        <taxon>Pseudomonadati</taxon>
        <taxon>Pseudomonadota</taxon>
        <taxon>Gammaproteobacteria</taxon>
        <taxon>Cellvibrionales</taxon>
        <taxon>Spongiibacteraceae</taxon>
        <taxon>Spongiibacter</taxon>
    </lineage>
</organism>
<dbReference type="InterPro" id="IPR003439">
    <property type="entry name" value="ABC_transporter-like_ATP-bd"/>
</dbReference>
<evidence type="ECO:0000256" key="1">
    <source>
        <dbReference type="ARBA" id="ARBA00022448"/>
    </source>
</evidence>
<evidence type="ECO:0000256" key="7">
    <source>
        <dbReference type="ARBA" id="ARBA00022967"/>
    </source>
</evidence>
<evidence type="ECO:0000259" key="11">
    <source>
        <dbReference type="PROSITE" id="PS51866"/>
    </source>
</evidence>